<proteinExistence type="predicted"/>
<evidence type="ECO:0000256" key="1">
    <source>
        <dbReference type="ARBA" id="ARBA00022723"/>
    </source>
</evidence>
<dbReference type="InterPro" id="IPR017896">
    <property type="entry name" value="4Fe4S_Fe-S-bd"/>
</dbReference>
<dbReference type="HOGENOM" id="CLU_3078635_0_0_9"/>
<dbReference type="KEGG" id="csh:Closa_4142"/>
<keyword evidence="2" id="KW-0408">Iron</keyword>
<protein>
    <recommendedName>
        <fullName evidence="4">4Fe-4S ferredoxin-type domain-containing protein</fullName>
    </recommendedName>
</protein>
<keyword evidence="1" id="KW-0479">Metal-binding</keyword>
<reference evidence="5" key="1">
    <citation type="submission" date="2010-07" db="EMBL/GenBank/DDBJ databases">
        <title>Complete sequence of Clostridium saccharolyticum WM1.</title>
        <authorList>
            <consortium name="US DOE Joint Genome Institute"/>
            <person name="Lucas S."/>
            <person name="Copeland A."/>
            <person name="Lapidus A."/>
            <person name="Cheng J.-F."/>
            <person name="Bruce D."/>
            <person name="Goodwin L."/>
            <person name="Pitluck S."/>
            <person name="Chertkov O."/>
            <person name="Detter J.C."/>
            <person name="Han C."/>
            <person name="Tapia R."/>
            <person name="Land M."/>
            <person name="Hauser L."/>
            <person name="Chang Y.-J."/>
            <person name="Jeffries C."/>
            <person name="Kyrpides N."/>
            <person name="Ivanova N."/>
            <person name="Mikhailova N."/>
            <person name="Mouttaki H."/>
            <person name="Lin L."/>
            <person name="Zhou J."/>
            <person name="Hemme C.L."/>
            <person name="Woyke T."/>
        </authorList>
    </citation>
    <scope>NUCLEOTIDE SEQUENCE [LARGE SCALE GENOMIC DNA]</scope>
    <source>
        <strain evidence="5">WM1</strain>
    </source>
</reference>
<accession>D9R2M4</accession>
<dbReference type="GO" id="GO:0046872">
    <property type="term" value="F:metal ion binding"/>
    <property type="evidence" value="ECO:0007669"/>
    <property type="project" value="UniProtKB-KW"/>
</dbReference>
<dbReference type="EMBL" id="CP002109">
    <property type="protein sequence ID" value="ADL06648.1"/>
    <property type="molecule type" value="Genomic_DNA"/>
</dbReference>
<dbReference type="PROSITE" id="PS51379">
    <property type="entry name" value="4FE4S_FER_2"/>
    <property type="match status" value="1"/>
</dbReference>
<dbReference type="STRING" id="610130.Closa_4142"/>
<organism evidence="5 6">
    <name type="scientific">Lacrimispora saccharolytica (strain ATCC 35040 / DSM 2544 / NRCC 2533 / WM1)</name>
    <name type="common">Clostridium saccharolyticum</name>
    <dbReference type="NCBI Taxonomy" id="610130"/>
    <lineage>
        <taxon>Bacteria</taxon>
        <taxon>Bacillati</taxon>
        <taxon>Bacillota</taxon>
        <taxon>Clostridia</taxon>
        <taxon>Lachnospirales</taxon>
        <taxon>Lachnospiraceae</taxon>
        <taxon>Lacrimispora</taxon>
    </lineage>
</organism>
<keyword evidence="3" id="KW-0411">Iron-sulfur</keyword>
<keyword evidence="6" id="KW-1185">Reference proteome</keyword>
<dbReference type="RefSeq" id="WP_013274700.1">
    <property type="nucleotide sequence ID" value="NC_014376.1"/>
</dbReference>
<evidence type="ECO:0000256" key="3">
    <source>
        <dbReference type="ARBA" id="ARBA00023014"/>
    </source>
</evidence>
<dbReference type="AlphaFoldDB" id="D9R2M4"/>
<evidence type="ECO:0000313" key="5">
    <source>
        <dbReference type="EMBL" id="ADL06648.1"/>
    </source>
</evidence>
<dbReference type="PaxDb" id="610130-Closa_4142"/>
<evidence type="ECO:0000256" key="2">
    <source>
        <dbReference type="ARBA" id="ARBA00023004"/>
    </source>
</evidence>
<dbReference type="Proteomes" id="UP000001662">
    <property type="component" value="Chromosome"/>
</dbReference>
<dbReference type="PROSITE" id="PS00198">
    <property type="entry name" value="4FE4S_FER_1"/>
    <property type="match status" value="1"/>
</dbReference>
<feature type="domain" description="4Fe-4S ferredoxin-type" evidence="4">
    <location>
        <begin position="5"/>
        <end position="34"/>
    </location>
</feature>
<evidence type="ECO:0000259" key="4">
    <source>
        <dbReference type="PROSITE" id="PS51379"/>
    </source>
</evidence>
<gene>
    <name evidence="5" type="ordered locus">Closa_4142</name>
</gene>
<evidence type="ECO:0000313" key="6">
    <source>
        <dbReference type="Proteomes" id="UP000001662"/>
    </source>
</evidence>
<dbReference type="InterPro" id="IPR017900">
    <property type="entry name" value="4Fe4S_Fe_S_CS"/>
</dbReference>
<dbReference type="SUPFAM" id="SSF46548">
    <property type="entry name" value="alpha-helical ferredoxin"/>
    <property type="match status" value="1"/>
</dbReference>
<dbReference type="OrthoDB" id="9813995at2"/>
<name>D9R2M4_LACSW</name>
<dbReference type="GO" id="GO:0051536">
    <property type="term" value="F:iron-sulfur cluster binding"/>
    <property type="evidence" value="ECO:0007669"/>
    <property type="project" value="UniProtKB-KW"/>
</dbReference>
<sequence>MEIKKITSVSVSTCFSCMHCISVCPAGAGSVDQLKISKLSRALAEEYREEGK</sequence>